<protein>
    <submittedName>
        <fullName evidence="2">Transcriptional regulator, AbiEi antitoxin, Type IV TA system</fullName>
    </submittedName>
</protein>
<dbReference type="EMBL" id="FYEZ01000001">
    <property type="protein sequence ID" value="SNC63489.1"/>
    <property type="molecule type" value="Genomic_DNA"/>
</dbReference>
<proteinExistence type="predicted"/>
<organism evidence="2 3">
    <name type="scientific">Kytococcus aerolatus</name>
    <dbReference type="NCBI Taxonomy" id="592308"/>
    <lineage>
        <taxon>Bacteria</taxon>
        <taxon>Bacillati</taxon>
        <taxon>Actinomycetota</taxon>
        <taxon>Actinomycetes</taxon>
        <taxon>Micrococcales</taxon>
        <taxon>Kytococcaceae</taxon>
        <taxon>Kytococcus</taxon>
    </lineage>
</organism>
<dbReference type="Proteomes" id="UP000198122">
    <property type="component" value="Unassembled WGS sequence"/>
</dbReference>
<dbReference type="RefSeq" id="WP_088817838.1">
    <property type="nucleotide sequence ID" value="NZ_FYEZ01000001.1"/>
</dbReference>
<name>A0A212TBU1_9MICO</name>
<keyword evidence="3" id="KW-1185">Reference proteome</keyword>
<evidence type="ECO:0000259" key="1">
    <source>
        <dbReference type="Pfam" id="PF13338"/>
    </source>
</evidence>
<dbReference type="InterPro" id="IPR025159">
    <property type="entry name" value="AbiEi_N"/>
</dbReference>
<dbReference type="Pfam" id="PF13338">
    <property type="entry name" value="AbiEi_4"/>
    <property type="match status" value="1"/>
</dbReference>
<accession>A0A212TBU1</accession>
<gene>
    <name evidence="2" type="ORF">SAMN05445756_0916</name>
</gene>
<evidence type="ECO:0000313" key="3">
    <source>
        <dbReference type="Proteomes" id="UP000198122"/>
    </source>
</evidence>
<dbReference type="OrthoDB" id="3356078at2"/>
<feature type="domain" description="AbiEi antitoxin N-terminal" evidence="1">
    <location>
        <begin position="17"/>
        <end position="56"/>
    </location>
</feature>
<dbReference type="AlphaFoldDB" id="A0A212TBU1"/>
<sequence>MKAHDALTTLVELGTEQDGLVTTARAREFGVTPVDLKRLTDTGHVTRLRRGVYALPSAPPGPLQELRAAWLEASGRDRSGAEPPDTVVSHVSAAAMHSLGDLIPQKHEFTSPRRRQTIHPDVTFHRSGLSPAECTMVNGLPVTTVARTLEDLAATTTDFDHFSAMVKDAFSAPGVSFGALLRTLDRCAPHFGLEDHSELMTEAFERAGTPPELEALEKVVRQAVQPIARRAAEHLAPLTAALKNSALTAQRWDRALAPTLVGLNSSLADERLQRSLQKLAADITAAEATAALDDQESEKETPR</sequence>
<reference evidence="2 3" key="1">
    <citation type="submission" date="2017-06" db="EMBL/GenBank/DDBJ databases">
        <authorList>
            <person name="Kim H.J."/>
            <person name="Triplett B.A."/>
        </authorList>
    </citation>
    <scope>NUCLEOTIDE SEQUENCE [LARGE SCALE GENOMIC DNA]</scope>
    <source>
        <strain evidence="2 3">DSM 22179</strain>
    </source>
</reference>
<evidence type="ECO:0000313" key="2">
    <source>
        <dbReference type="EMBL" id="SNC63489.1"/>
    </source>
</evidence>